<dbReference type="InterPro" id="IPR016024">
    <property type="entry name" value="ARM-type_fold"/>
</dbReference>
<evidence type="ECO:0000256" key="4">
    <source>
        <dbReference type="SAM" id="Coils"/>
    </source>
</evidence>
<dbReference type="GO" id="GO:0000785">
    <property type="term" value="C:chromatin"/>
    <property type="evidence" value="ECO:0007669"/>
    <property type="project" value="UniProtKB-UniRule"/>
</dbReference>
<keyword evidence="3" id="KW-0158">Chromosome</keyword>
<dbReference type="GO" id="GO:0008278">
    <property type="term" value="C:cohesin complex"/>
    <property type="evidence" value="ECO:0007669"/>
    <property type="project" value="UniProtKB-UniRule"/>
</dbReference>
<dbReference type="GO" id="GO:0007062">
    <property type="term" value="P:sister chromatid cohesion"/>
    <property type="evidence" value="ECO:0007669"/>
    <property type="project" value="UniProtKB-UniRule"/>
</dbReference>
<dbReference type="SUPFAM" id="SSF48371">
    <property type="entry name" value="ARM repeat"/>
    <property type="match status" value="1"/>
</dbReference>
<keyword evidence="3" id="KW-0132">Cell division</keyword>
<reference evidence="6" key="2">
    <citation type="submission" date="2025-09" db="UniProtKB">
        <authorList>
            <consortium name="Ensembl"/>
        </authorList>
    </citation>
    <scope>IDENTIFICATION</scope>
</reference>
<evidence type="ECO:0000256" key="3">
    <source>
        <dbReference type="RuleBase" id="RU369063"/>
    </source>
</evidence>
<dbReference type="Proteomes" id="UP000007754">
    <property type="component" value="Unplaced"/>
</dbReference>
<dbReference type="GO" id="GO:0003682">
    <property type="term" value="F:chromatin binding"/>
    <property type="evidence" value="ECO:0007669"/>
    <property type="project" value="TreeGrafter"/>
</dbReference>
<feature type="coiled-coil region" evidence="4">
    <location>
        <begin position="195"/>
        <end position="225"/>
    </location>
</feature>
<dbReference type="InterPro" id="IPR013721">
    <property type="entry name" value="STAG"/>
</dbReference>
<evidence type="ECO:0000256" key="1">
    <source>
        <dbReference type="ARBA" id="ARBA00005486"/>
    </source>
</evidence>
<dbReference type="OMA" id="PDIRAVC"/>
<keyword evidence="2 3" id="KW-0539">Nucleus</keyword>
<organism evidence="6 7">
    <name type="scientific">Taeniopygia guttata</name>
    <name type="common">Zebra finch</name>
    <name type="synonym">Poephila guttata</name>
    <dbReference type="NCBI Taxonomy" id="59729"/>
    <lineage>
        <taxon>Eukaryota</taxon>
        <taxon>Metazoa</taxon>
        <taxon>Chordata</taxon>
        <taxon>Craniata</taxon>
        <taxon>Vertebrata</taxon>
        <taxon>Euteleostomi</taxon>
        <taxon>Archelosauria</taxon>
        <taxon>Archosauria</taxon>
        <taxon>Dinosauria</taxon>
        <taxon>Saurischia</taxon>
        <taxon>Theropoda</taxon>
        <taxon>Coelurosauria</taxon>
        <taxon>Aves</taxon>
        <taxon>Neognathae</taxon>
        <taxon>Neoaves</taxon>
        <taxon>Telluraves</taxon>
        <taxon>Australaves</taxon>
        <taxon>Passeriformes</taxon>
        <taxon>Passeroidea</taxon>
        <taxon>Estrildidae</taxon>
        <taxon>Estrildinae</taxon>
        <taxon>Taeniopygia</taxon>
    </lineage>
</organism>
<keyword evidence="4" id="KW-0175">Coiled coil</keyword>
<dbReference type="GO" id="GO:0051301">
    <property type="term" value="P:cell division"/>
    <property type="evidence" value="ECO:0007669"/>
    <property type="project" value="UniProtKB-UniRule"/>
</dbReference>
<evidence type="ECO:0000256" key="2">
    <source>
        <dbReference type="ARBA" id="ARBA00023242"/>
    </source>
</evidence>
<dbReference type="GO" id="GO:0005634">
    <property type="term" value="C:nucleus"/>
    <property type="evidence" value="ECO:0007669"/>
    <property type="project" value="UniProtKB-SubCell"/>
</dbReference>
<dbReference type="GeneTree" id="ENSGT00950000182972"/>
<protein>
    <recommendedName>
        <fullName evidence="3">Cohesin subunit SA</fullName>
    </recommendedName>
    <alternativeName>
        <fullName evidence="3">SCC3 homolog</fullName>
    </alternativeName>
    <alternativeName>
        <fullName evidence="3">Stromal antigen</fullName>
    </alternativeName>
</protein>
<dbReference type="PANTHER" id="PTHR11199">
    <property type="entry name" value="STROMAL ANTIGEN"/>
    <property type="match status" value="1"/>
</dbReference>
<name>A0A674HQT9_TAEGU</name>
<comment type="function">
    <text evidence="3">Component of cohesin complex, a complex required for the cohesion of sister chromatids after DNA replication. The cohesin complex apparently forms a large proteinaceous ring within which sister chromatids can be trapped. At anaphase, the complex is cleaved and dissociates from chromatin, allowing sister chromatids to segregate.</text>
</comment>
<dbReference type="AlphaFoldDB" id="A0A674HQT9"/>
<keyword evidence="3" id="KW-0159">Chromosome partition</keyword>
<dbReference type="InParanoid" id="A0A674HQT9"/>
<reference evidence="6" key="1">
    <citation type="submission" date="2025-08" db="UniProtKB">
        <authorList>
            <consortium name="Ensembl"/>
        </authorList>
    </citation>
    <scope>IDENTIFICATION</scope>
</reference>
<dbReference type="InterPro" id="IPR020839">
    <property type="entry name" value="SCD"/>
</dbReference>
<comment type="subunit">
    <text evidence="3">Part of the cohesin complex which is composed of a heterodimer between a SMC1 protein (SMC1A or SMC1B) and SMC3, which are attached via their hinge domain, and RAD21 which link them at their heads, and one STAG protein.</text>
</comment>
<keyword evidence="3" id="KW-0131">Cell cycle</keyword>
<dbReference type="PANTHER" id="PTHR11199:SF8">
    <property type="entry name" value="COHESIN SUBUNIT SA-3"/>
    <property type="match status" value="1"/>
</dbReference>
<sequence>SLFFPLKIPKLPIFPYSILFFPQIPVFCPVFPGQPLVDEWLERYRRDREGAFLELLNFTVRSCGCRGVVTPQMFRELQNSEIIRRLTETFQENSPDYPLSRRSPPWRRFRAGFSELLAALVRRARHRELRDGFLLDSWLAFLTGLADSQLRPLRHTGTLAALKLMSALVEVALGVGQQQELCQRQLQAEEAKEPERRGTERLEALQERHRELQEQQEELELLMNGIFKGVFVHRYRDVVPEIRGICMEELGLWVRKFPGSFLTDSHLKYLGWTLHDKHGEVRLRCVRALRGIYGIPEMAPNLELFTERFKPRLVAMAQDKEPEVALEALKLLTELDR</sequence>
<dbReference type="GO" id="GO:0007059">
    <property type="term" value="P:chromosome segregation"/>
    <property type="evidence" value="ECO:0007669"/>
    <property type="project" value="UniProtKB-KW"/>
</dbReference>
<dbReference type="Pfam" id="PF21581">
    <property type="entry name" value="SCD"/>
    <property type="match status" value="1"/>
</dbReference>
<dbReference type="Gene3D" id="1.25.10.10">
    <property type="entry name" value="Leucine-rich Repeat Variant"/>
    <property type="match status" value="1"/>
</dbReference>
<dbReference type="GO" id="GO:0000775">
    <property type="term" value="C:chromosome, centromeric region"/>
    <property type="evidence" value="ECO:0007669"/>
    <property type="project" value="UniProtKB-SubCell"/>
</dbReference>
<dbReference type="InterPro" id="IPR039662">
    <property type="entry name" value="Cohesin_Scc3/SA"/>
</dbReference>
<proteinExistence type="inferred from homology"/>
<dbReference type="InterPro" id="IPR011989">
    <property type="entry name" value="ARM-like"/>
</dbReference>
<dbReference type="Ensembl" id="ENSTGUT00000044997.1">
    <property type="protein sequence ID" value="ENSTGUP00000038136.1"/>
    <property type="gene ID" value="ENSTGUG00000021052.1"/>
</dbReference>
<evidence type="ECO:0000313" key="7">
    <source>
        <dbReference type="Proteomes" id="UP000007754"/>
    </source>
</evidence>
<dbReference type="Pfam" id="PF08514">
    <property type="entry name" value="STAG"/>
    <property type="match status" value="1"/>
</dbReference>
<accession>A0A674HQT9</accession>
<keyword evidence="7" id="KW-1185">Reference proteome</keyword>
<evidence type="ECO:0000313" key="6">
    <source>
        <dbReference type="Ensembl" id="ENSTGUP00000038136.1"/>
    </source>
</evidence>
<comment type="similarity">
    <text evidence="1 3">Belongs to the SCC3 family.</text>
</comment>
<evidence type="ECO:0000259" key="5">
    <source>
        <dbReference type="PROSITE" id="PS51425"/>
    </source>
</evidence>
<feature type="domain" description="SCD" evidence="5">
    <location>
        <begin position="231"/>
        <end position="316"/>
    </location>
</feature>
<comment type="subcellular location">
    <subcellularLocation>
        <location evidence="3">Nucleus</location>
    </subcellularLocation>
    <subcellularLocation>
        <location evidence="3">Chromosome</location>
    </subcellularLocation>
    <subcellularLocation>
        <location evidence="3">Chromosome</location>
        <location evidence="3">Centromere</location>
    </subcellularLocation>
</comment>
<dbReference type="PROSITE" id="PS51425">
    <property type="entry name" value="SCD"/>
    <property type="match status" value="1"/>
</dbReference>